<dbReference type="EMBL" id="CAFBMR010000043">
    <property type="protein sequence ID" value="CAB4916194.1"/>
    <property type="molecule type" value="Genomic_DNA"/>
</dbReference>
<dbReference type="PANTHER" id="PTHR30388">
    <property type="entry name" value="ALDEHYDE OXIDOREDUCTASE MOLYBDENUM COFACTOR ASSEMBLY PROTEIN"/>
    <property type="match status" value="1"/>
</dbReference>
<dbReference type="InterPro" id="IPR027051">
    <property type="entry name" value="XdhC_Rossmann_dom"/>
</dbReference>
<name>A0A6J7H9A8_9ZZZZ</name>
<dbReference type="Pfam" id="PF13478">
    <property type="entry name" value="XdhC_C"/>
    <property type="match status" value="1"/>
</dbReference>
<accession>A0A6J7H9A8</accession>
<feature type="domain" description="XdhC Rossmann" evidence="1">
    <location>
        <begin position="166"/>
        <end position="287"/>
    </location>
</feature>
<proteinExistence type="predicted"/>
<dbReference type="Gene3D" id="3.40.50.720">
    <property type="entry name" value="NAD(P)-binding Rossmann-like Domain"/>
    <property type="match status" value="1"/>
</dbReference>
<dbReference type="PANTHER" id="PTHR30388:SF4">
    <property type="entry name" value="MOLYBDENUM COFACTOR INSERTION CHAPERONE PAOD"/>
    <property type="match status" value="1"/>
</dbReference>
<organism evidence="2">
    <name type="scientific">freshwater metagenome</name>
    <dbReference type="NCBI Taxonomy" id="449393"/>
    <lineage>
        <taxon>unclassified sequences</taxon>
        <taxon>metagenomes</taxon>
        <taxon>ecological metagenomes</taxon>
    </lineage>
</organism>
<reference evidence="2" key="1">
    <citation type="submission" date="2020-05" db="EMBL/GenBank/DDBJ databases">
        <authorList>
            <person name="Chiriac C."/>
            <person name="Salcher M."/>
            <person name="Ghai R."/>
            <person name="Kavagutti S V."/>
        </authorList>
    </citation>
    <scope>NUCLEOTIDE SEQUENCE</scope>
</reference>
<sequence length="293" mass="30202">MYDIALSVSACVRSGTRADVAWMVSPSASDEAVAFTPGGGRIGSVANSAFDGFLADLAARRLPTGRLIEHVVTDVEGSISGLPAGATVIFLVVPSDQLPNAIWPRLLNRQPVAVSVTLAADEVTDIAIATLDDAEGRDRELLEAGIPAVETVGPVTTTLLAPIPRLVVAGQGPMAEALARQGALLGLKVLVEPRPGLVAGIAATLSSIDSIVVMGHDVESSSRCLLAALESEAGYVGALGSQSMQQSRADWLAYQDVHDISRVHGPAGLELGAKTPAEIAVSVAAEIIGLRHR</sequence>
<dbReference type="AlphaFoldDB" id="A0A6J7H9A8"/>
<evidence type="ECO:0000313" key="2">
    <source>
        <dbReference type="EMBL" id="CAB4916194.1"/>
    </source>
</evidence>
<evidence type="ECO:0000259" key="1">
    <source>
        <dbReference type="Pfam" id="PF13478"/>
    </source>
</evidence>
<gene>
    <name evidence="2" type="ORF">UFOPK3610_01139</name>
</gene>
<dbReference type="InterPro" id="IPR052698">
    <property type="entry name" value="MoCofactor_Util/Proc"/>
</dbReference>
<protein>
    <submittedName>
        <fullName evidence="2">Unannotated protein</fullName>
    </submittedName>
</protein>